<feature type="compositionally biased region" description="Basic and acidic residues" evidence="2">
    <location>
        <begin position="267"/>
        <end position="277"/>
    </location>
</feature>
<evidence type="ECO:0000313" key="4">
    <source>
        <dbReference type="Proteomes" id="UP001270362"/>
    </source>
</evidence>
<dbReference type="AlphaFoldDB" id="A0AAE1CDX1"/>
<feature type="compositionally biased region" description="Polar residues" evidence="2">
    <location>
        <begin position="290"/>
        <end position="299"/>
    </location>
</feature>
<organism evidence="3 4">
    <name type="scientific">Podospora appendiculata</name>
    <dbReference type="NCBI Taxonomy" id="314037"/>
    <lineage>
        <taxon>Eukaryota</taxon>
        <taxon>Fungi</taxon>
        <taxon>Dikarya</taxon>
        <taxon>Ascomycota</taxon>
        <taxon>Pezizomycotina</taxon>
        <taxon>Sordariomycetes</taxon>
        <taxon>Sordariomycetidae</taxon>
        <taxon>Sordariales</taxon>
        <taxon>Podosporaceae</taxon>
        <taxon>Podospora</taxon>
    </lineage>
</organism>
<protein>
    <submittedName>
        <fullName evidence="3">Uncharacterized protein</fullName>
    </submittedName>
</protein>
<keyword evidence="4" id="KW-1185">Reference proteome</keyword>
<gene>
    <name evidence="3" type="ORF">B0T22DRAFT_182756</name>
</gene>
<keyword evidence="1" id="KW-0175">Coiled coil</keyword>
<feature type="region of interest" description="Disordered" evidence="2">
    <location>
        <begin position="133"/>
        <end position="230"/>
    </location>
</feature>
<feature type="compositionally biased region" description="Basic and acidic residues" evidence="2">
    <location>
        <begin position="196"/>
        <end position="208"/>
    </location>
</feature>
<evidence type="ECO:0000256" key="2">
    <source>
        <dbReference type="SAM" id="MobiDB-lite"/>
    </source>
</evidence>
<feature type="coiled-coil region" evidence="1">
    <location>
        <begin position="61"/>
        <end position="88"/>
    </location>
</feature>
<dbReference type="EMBL" id="JAULSO010000002">
    <property type="protein sequence ID" value="KAK3689956.1"/>
    <property type="molecule type" value="Genomic_DNA"/>
</dbReference>
<accession>A0AAE1CDX1</accession>
<reference evidence="3" key="2">
    <citation type="submission" date="2023-06" db="EMBL/GenBank/DDBJ databases">
        <authorList>
            <consortium name="Lawrence Berkeley National Laboratory"/>
            <person name="Haridas S."/>
            <person name="Hensen N."/>
            <person name="Bonometti L."/>
            <person name="Westerberg I."/>
            <person name="Brannstrom I.O."/>
            <person name="Guillou S."/>
            <person name="Cros-Aarteil S."/>
            <person name="Calhoun S."/>
            <person name="Kuo A."/>
            <person name="Mondo S."/>
            <person name="Pangilinan J."/>
            <person name="Riley R."/>
            <person name="Labutti K."/>
            <person name="Andreopoulos B."/>
            <person name="Lipzen A."/>
            <person name="Chen C."/>
            <person name="Yanf M."/>
            <person name="Daum C."/>
            <person name="Ng V."/>
            <person name="Clum A."/>
            <person name="Steindorff A."/>
            <person name="Ohm R."/>
            <person name="Martin F."/>
            <person name="Silar P."/>
            <person name="Natvig D."/>
            <person name="Lalanne C."/>
            <person name="Gautier V."/>
            <person name="Ament-Velasquez S.L."/>
            <person name="Kruys A."/>
            <person name="Hutchinson M.I."/>
            <person name="Powell A.J."/>
            <person name="Barry K."/>
            <person name="Miller A.N."/>
            <person name="Grigoriev I.V."/>
            <person name="Debuchy R."/>
            <person name="Gladieux P."/>
            <person name="Thoren M.H."/>
            <person name="Johannesson H."/>
        </authorList>
    </citation>
    <scope>NUCLEOTIDE SEQUENCE</scope>
    <source>
        <strain evidence="3">CBS 314.62</strain>
    </source>
</reference>
<evidence type="ECO:0000256" key="1">
    <source>
        <dbReference type="SAM" id="Coils"/>
    </source>
</evidence>
<evidence type="ECO:0000313" key="3">
    <source>
        <dbReference type="EMBL" id="KAK3689956.1"/>
    </source>
</evidence>
<sequence length="325" mass="35323">MLKKIFAKLESMATSIDDMPSKTEHALSEIESLLSKAVEQKPVKIEIASTNNIDDTMPGKIEQVLAEIRNLSSKVDAMSAKIEKMETAAKKSPGVEHSYRPTPEMKQVAAPPISLAQYAQRLRLAALDAKKPVSRLKKTEHDISSPFTKLDISTSGSSDTESESESDGEFSPSTNRKNFNREALCSISGASPSRKLVADKTKWERSSPHIESGVSAIENPSMNKTGAMKGHSKPLEFIPFHKVVIDEAKFEKSSSNIKASASATEHQNTKKEGEMKAKGKGKNKQVSFIGDTTATSSADSLPRLKLVNMPFSALIPPPSPSREQA</sequence>
<comment type="caution">
    <text evidence="3">The sequence shown here is derived from an EMBL/GenBank/DDBJ whole genome shotgun (WGS) entry which is preliminary data.</text>
</comment>
<name>A0AAE1CDX1_9PEZI</name>
<dbReference type="Proteomes" id="UP001270362">
    <property type="component" value="Unassembled WGS sequence"/>
</dbReference>
<feature type="compositionally biased region" description="Low complexity" evidence="2">
    <location>
        <begin position="254"/>
        <end position="263"/>
    </location>
</feature>
<reference evidence="3" key="1">
    <citation type="journal article" date="2023" name="Mol. Phylogenet. Evol.">
        <title>Genome-scale phylogeny and comparative genomics of the fungal order Sordariales.</title>
        <authorList>
            <person name="Hensen N."/>
            <person name="Bonometti L."/>
            <person name="Westerberg I."/>
            <person name="Brannstrom I.O."/>
            <person name="Guillou S."/>
            <person name="Cros-Aarteil S."/>
            <person name="Calhoun S."/>
            <person name="Haridas S."/>
            <person name="Kuo A."/>
            <person name="Mondo S."/>
            <person name="Pangilinan J."/>
            <person name="Riley R."/>
            <person name="LaButti K."/>
            <person name="Andreopoulos B."/>
            <person name="Lipzen A."/>
            <person name="Chen C."/>
            <person name="Yan M."/>
            <person name="Daum C."/>
            <person name="Ng V."/>
            <person name="Clum A."/>
            <person name="Steindorff A."/>
            <person name="Ohm R.A."/>
            <person name="Martin F."/>
            <person name="Silar P."/>
            <person name="Natvig D.O."/>
            <person name="Lalanne C."/>
            <person name="Gautier V."/>
            <person name="Ament-Velasquez S.L."/>
            <person name="Kruys A."/>
            <person name="Hutchinson M.I."/>
            <person name="Powell A.J."/>
            <person name="Barry K."/>
            <person name="Miller A.N."/>
            <person name="Grigoriev I.V."/>
            <person name="Debuchy R."/>
            <person name="Gladieux P."/>
            <person name="Hiltunen Thoren M."/>
            <person name="Johannesson H."/>
        </authorList>
    </citation>
    <scope>NUCLEOTIDE SEQUENCE</scope>
    <source>
        <strain evidence="3">CBS 314.62</strain>
    </source>
</reference>
<feature type="region of interest" description="Disordered" evidence="2">
    <location>
        <begin position="254"/>
        <end position="302"/>
    </location>
</feature>
<proteinExistence type="predicted"/>